<keyword evidence="3 6" id="KW-1133">Transmembrane helix</keyword>
<evidence type="ECO:0000313" key="10">
    <source>
        <dbReference type="Proteomes" id="UP000257080"/>
    </source>
</evidence>
<feature type="transmembrane region" description="Helical" evidence="6">
    <location>
        <begin position="128"/>
        <end position="146"/>
    </location>
</feature>
<dbReference type="Pfam" id="PF00662">
    <property type="entry name" value="Proton_antipo_N"/>
    <property type="match status" value="1"/>
</dbReference>
<accession>A0A3E0WFK3</accession>
<gene>
    <name evidence="9" type="ORF">B7R25_02315</name>
</gene>
<dbReference type="InterPro" id="IPR001750">
    <property type="entry name" value="ND/Mrp_TM"/>
</dbReference>
<evidence type="ECO:0000313" key="9">
    <source>
        <dbReference type="EMBL" id="RFA29112.1"/>
    </source>
</evidence>
<evidence type="ECO:0000259" key="8">
    <source>
        <dbReference type="Pfam" id="PF00662"/>
    </source>
</evidence>
<keyword evidence="2 5" id="KW-0812">Transmembrane</keyword>
<feature type="domain" description="NADH:quinone oxidoreductase/Mrp antiporter transmembrane" evidence="7">
    <location>
        <begin position="125"/>
        <end position="369"/>
    </location>
</feature>
<dbReference type="GO" id="GO:0015990">
    <property type="term" value="P:electron transport coupled proton transport"/>
    <property type="evidence" value="ECO:0007669"/>
    <property type="project" value="TreeGrafter"/>
</dbReference>
<evidence type="ECO:0000256" key="2">
    <source>
        <dbReference type="ARBA" id="ARBA00022692"/>
    </source>
</evidence>
<evidence type="ECO:0000256" key="5">
    <source>
        <dbReference type="RuleBase" id="RU000320"/>
    </source>
</evidence>
<feature type="transmembrane region" description="Helical" evidence="6">
    <location>
        <begin position="38"/>
        <end position="57"/>
    </location>
</feature>
<feature type="transmembrane region" description="Helical" evidence="6">
    <location>
        <begin position="453"/>
        <end position="471"/>
    </location>
</feature>
<feature type="transmembrane region" description="Helical" evidence="6">
    <location>
        <begin position="419"/>
        <end position="441"/>
    </location>
</feature>
<evidence type="ECO:0000256" key="4">
    <source>
        <dbReference type="ARBA" id="ARBA00023136"/>
    </source>
</evidence>
<comment type="subcellular location">
    <subcellularLocation>
        <location evidence="1">Endomembrane system</location>
        <topology evidence="1">Multi-pass membrane protein</topology>
    </subcellularLocation>
    <subcellularLocation>
        <location evidence="5">Membrane</location>
        <topology evidence="5">Multi-pass membrane protein</topology>
    </subcellularLocation>
</comment>
<dbReference type="InterPro" id="IPR003945">
    <property type="entry name" value="NU5C-like"/>
</dbReference>
<organism evidence="9 10">
    <name type="scientific">Subtercola boreus</name>
    <dbReference type="NCBI Taxonomy" id="120213"/>
    <lineage>
        <taxon>Bacteria</taxon>
        <taxon>Bacillati</taxon>
        <taxon>Actinomycetota</taxon>
        <taxon>Actinomycetes</taxon>
        <taxon>Micrococcales</taxon>
        <taxon>Microbacteriaceae</taxon>
        <taxon>Subtercola</taxon>
    </lineage>
</organism>
<feature type="transmembrane region" description="Helical" evidence="6">
    <location>
        <begin position="77"/>
        <end position="98"/>
    </location>
</feature>
<feature type="transmembrane region" description="Helical" evidence="6">
    <location>
        <begin position="362"/>
        <end position="384"/>
    </location>
</feature>
<evidence type="ECO:0000259" key="7">
    <source>
        <dbReference type="Pfam" id="PF00361"/>
    </source>
</evidence>
<dbReference type="GO" id="GO:0003954">
    <property type="term" value="F:NADH dehydrogenase activity"/>
    <property type="evidence" value="ECO:0007669"/>
    <property type="project" value="TreeGrafter"/>
</dbReference>
<dbReference type="Proteomes" id="UP000257080">
    <property type="component" value="Unassembled WGS sequence"/>
</dbReference>
<dbReference type="EMBL" id="NBXE01000006">
    <property type="protein sequence ID" value="RFA29112.1"/>
    <property type="molecule type" value="Genomic_DNA"/>
</dbReference>
<keyword evidence="4 6" id="KW-0472">Membrane</keyword>
<dbReference type="GO" id="GO:0008137">
    <property type="term" value="F:NADH dehydrogenase (ubiquinone) activity"/>
    <property type="evidence" value="ECO:0007669"/>
    <property type="project" value="InterPro"/>
</dbReference>
<evidence type="ECO:0000256" key="3">
    <source>
        <dbReference type="ARBA" id="ARBA00022989"/>
    </source>
</evidence>
<feature type="transmembrane region" description="Helical" evidence="6">
    <location>
        <begin position="263"/>
        <end position="284"/>
    </location>
</feature>
<proteinExistence type="predicted"/>
<feature type="transmembrane region" description="Helical" evidence="6">
    <location>
        <begin position="323"/>
        <end position="341"/>
    </location>
</feature>
<dbReference type="AlphaFoldDB" id="A0A3E0WFK3"/>
<dbReference type="InterPro" id="IPR001516">
    <property type="entry name" value="Proton_antipo_N"/>
</dbReference>
<feature type="transmembrane region" description="Helical" evidence="6">
    <location>
        <begin position="296"/>
        <end position="317"/>
    </location>
</feature>
<dbReference type="Pfam" id="PF00361">
    <property type="entry name" value="Proton_antipo_M"/>
    <property type="match status" value="1"/>
</dbReference>
<feature type="transmembrane region" description="Helical" evidence="6">
    <location>
        <begin position="6"/>
        <end position="26"/>
    </location>
</feature>
<dbReference type="RefSeq" id="WP_116417382.1">
    <property type="nucleotide sequence ID" value="NZ_NBXC01000006.1"/>
</dbReference>
<feature type="transmembrane region" description="Helical" evidence="6">
    <location>
        <begin position="195"/>
        <end position="217"/>
    </location>
</feature>
<dbReference type="GO" id="GO:0012505">
    <property type="term" value="C:endomembrane system"/>
    <property type="evidence" value="ECO:0007669"/>
    <property type="project" value="UniProtKB-SubCell"/>
</dbReference>
<evidence type="ECO:0000256" key="1">
    <source>
        <dbReference type="ARBA" id="ARBA00004127"/>
    </source>
</evidence>
<dbReference type="PANTHER" id="PTHR42829">
    <property type="entry name" value="NADH-UBIQUINONE OXIDOREDUCTASE CHAIN 5"/>
    <property type="match status" value="1"/>
</dbReference>
<feature type="transmembrane region" description="Helical" evidence="6">
    <location>
        <begin position="105"/>
        <end position="122"/>
    </location>
</feature>
<dbReference type="GO" id="GO:0042773">
    <property type="term" value="P:ATP synthesis coupled electron transport"/>
    <property type="evidence" value="ECO:0007669"/>
    <property type="project" value="InterPro"/>
</dbReference>
<evidence type="ECO:0000256" key="6">
    <source>
        <dbReference type="SAM" id="Phobius"/>
    </source>
</evidence>
<dbReference type="GO" id="GO:0016020">
    <property type="term" value="C:membrane"/>
    <property type="evidence" value="ECO:0007669"/>
    <property type="project" value="UniProtKB-SubCell"/>
</dbReference>
<comment type="caution">
    <text evidence="9">The sequence shown here is derived from an EMBL/GenBank/DDBJ whole genome shotgun (WGS) entry which is preliminary data.</text>
</comment>
<reference evidence="9 10" key="1">
    <citation type="submission" date="2017-04" db="EMBL/GenBank/DDBJ databases">
        <title>Comparative genome analysis of Subtercola boreus.</title>
        <authorList>
            <person name="Cho Y.-J."/>
            <person name="Cho A."/>
            <person name="Kim O.-S."/>
            <person name="Lee J.-I."/>
        </authorList>
    </citation>
    <scope>NUCLEOTIDE SEQUENCE [LARGE SCALE GENOMIC DNA]</scope>
    <source>
        <strain evidence="9 10">P28004</strain>
    </source>
</reference>
<feature type="transmembrane region" description="Helical" evidence="6">
    <location>
        <begin position="166"/>
        <end position="183"/>
    </location>
</feature>
<feature type="transmembrane region" description="Helical" evidence="6">
    <location>
        <begin position="390"/>
        <end position="412"/>
    </location>
</feature>
<feature type="domain" description="NADH-Ubiquinone oxidoreductase (complex I) chain 5 N-terminal" evidence="8">
    <location>
        <begin position="69"/>
        <end position="105"/>
    </location>
</feature>
<dbReference type="PRINTS" id="PR01434">
    <property type="entry name" value="NADHDHGNASE5"/>
</dbReference>
<dbReference type="PANTHER" id="PTHR42829:SF1">
    <property type="entry name" value="INORGANIC CARBON TRANSPORTER SUBUNIT DABB-RELATED"/>
    <property type="match status" value="1"/>
</dbReference>
<protein>
    <recommendedName>
        <fullName evidence="11">NADH:quinone oxidoreductase/Mrp antiporter membrane subunit domain-containing protein</fullName>
    </recommendedName>
</protein>
<sequence>MDEVVLAATIVVAWSTTAIAAALCWLRFSSHITARIAAGMTGANFVIAVASAVLTLATGPVTLALGQSSVQLDPLSVLLSVLVLGLSALIQSFAVRYLRGDRRQGWFVVVATTLTAATVLLVCAASVLVFALAWVAAGAALIAALATYPDLPQAHEGIRRTARRFALADAGLLVGVGVLLVAGGGDRSLRELGSIAASLGEPLSLTVAALLVIAALARSSQLPFHGWLPFTLAAPTPVSALMHAGVVNAGAILLVRFSPVISVHAWLMTTIVLLGGATLVWASAARLVRPDVKGRLVYSTMAQMGFMIMACGLGAYAAAIFHLIAHSLFKSSLFLGAGMGVRRFVTERDRPAAEPVTGVRRALALLIAIVVPVSGLIVAELLLTRPIAPANLTLLAFVAATGVITLAATLTGRFTVGTLLIGVTGILTLILAYIAFLNTFSAALDPVPASASAPAWLVAIPFAALLTLDLLTRTRTTSRLRDRVYGLALTITELNPSLAKGLPR</sequence>
<evidence type="ECO:0008006" key="11">
    <source>
        <dbReference type="Google" id="ProtNLM"/>
    </source>
</evidence>
<name>A0A3E0WFK3_9MICO</name>